<dbReference type="SUPFAM" id="SSF52047">
    <property type="entry name" value="RNI-like"/>
    <property type="match status" value="1"/>
</dbReference>
<accession>A0A0A9GG71</accession>
<name>A0A0A9GG71_ARUDO</name>
<reference evidence="1" key="1">
    <citation type="submission" date="2014-09" db="EMBL/GenBank/DDBJ databases">
        <authorList>
            <person name="Magalhaes I.L.F."/>
            <person name="Oliveira U."/>
            <person name="Santos F.R."/>
            <person name="Vidigal T.H.D.A."/>
            <person name="Brescovit A.D."/>
            <person name="Santos A.J."/>
        </authorList>
    </citation>
    <scope>NUCLEOTIDE SEQUENCE</scope>
    <source>
        <tissue evidence="1">Shoot tissue taken approximately 20 cm above the soil surface</tissue>
    </source>
</reference>
<dbReference type="Gene3D" id="3.80.10.10">
    <property type="entry name" value="Ribonuclease Inhibitor"/>
    <property type="match status" value="1"/>
</dbReference>
<dbReference type="EMBL" id="GBRH01178263">
    <property type="protein sequence ID" value="JAE19633.1"/>
    <property type="molecule type" value="Transcribed_RNA"/>
</dbReference>
<protein>
    <submittedName>
        <fullName evidence="1">Uncharacterized protein</fullName>
    </submittedName>
</protein>
<sequence>MKRSRCEDFNTAWQALFTLRWPLDGNAGHDGLVTVDWQQQYWEKHLQECLDEAAESALLPSFSGSIDELSIPAKIMKSIYDSVDISQQHSRLSYQCRRFGCYTRCLRLQSVLCTGETYGLFEHCKLERLMFIRIITEAEVHGVCLLLSCHAETLLSLEFIHCQLYPAVMDKICKSVCQNGSLYHGIQHFSIKSSRILETKPLTISAGLLNFLSSGKSLHLLSLNDTKMQRSFAKMIIHTLLQSSSGLQTLEISENNVG</sequence>
<dbReference type="PANTHER" id="PTHR47818">
    <property type="entry name" value="RNI-LIKE SUPERFAMILY PROTEIN"/>
    <property type="match status" value="1"/>
</dbReference>
<dbReference type="AlphaFoldDB" id="A0A0A9GG71"/>
<evidence type="ECO:0000313" key="1">
    <source>
        <dbReference type="EMBL" id="JAE19633.1"/>
    </source>
</evidence>
<dbReference type="InterPro" id="IPR032675">
    <property type="entry name" value="LRR_dom_sf"/>
</dbReference>
<dbReference type="PANTHER" id="PTHR47818:SF2">
    <property type="entry name" value="F-BOX DOMAIN-CONTAINING PROTEIN"/>
    <property type="match status" value="1"/>
</dbReference>
<proteinExistence type="predicted"/>
<organism evidence="1">
    <name type="scientific">Arundo donax</name>
    <name type="common">Giant reed</name>
    <name type="synonym">Donax arundinaceus</name>
    <dbReference type="NCBI Taxonomy" id="35708"/>
    <lineage>
        <taxon>Eukaryota</taxon>
        <taxon>Viridiplantae</taxon>
        <taxon>Streptophyta</taxon>
        <taxon>Embryophyta</taxon>
        <taxon>Tracheophyta</taxon>
        <taxon>Spermatophyta</taxon>
        <taxon>Magnoliopsida</taxon>
        <taxon>Liliopsida</taxon>
        <taxon>Poales</taxon>
        <taxon>Poaceae</taxon>
        <taxon>PACMAD clade</taxon>
        <taxon>Arundinoideae</taxon>
        <taxon>Arundineae</taxon>
        <taxon>Arundo</taxon>
    </lineage>
</organism>
<reference evidence="1" key="2">
    <citation type="journal article" date="2015" name="Data Brief">
        <title>Shoot transcriptome of the giant reed, Arundo donax.</title>
        <authorList>
            <person name="Barrero R.A."/>
            <person name="Guerrero F.D."/>
            <person name="Moolhuijzen P."/>
            <person name="Goolsby J.A."/>
            <person name="Tidwell J."/>
            <person name="Bellgard S.E."/>
            <person name="Bellgard M.I."/>
        </authorList>
    </citation>
    <scope>NUCLEOTIDE SEQUENCE</scope>
    <source>
        <tissue evidence="1">Shoot tissue taken approximately 20 cm above the soil surface</tissue>
    </source>
</reference>